<dbReference type="GO" id="GO:0009755">
    <property type="term" value="P:hormone-mediated signaling pathway"/>
    <property type="evidence" value="ECO:0007669"/>
    <property type="project" value="TreeGrafter"/>
</dbReference>
<reference evidence="2 3" key="1">
    <citation type="submission" date="2021-06" db="EMBL/GenBank/DDBJ databases">
        <title>Caerostris darwini draft genome.</title>
        <authorList>
            <person name="Kono N."/>
            <person name="Arakawa K."/>
        </authorList>
    </citation>
    <scope>NUCLEOTIDE SEQUENCE [LARGE SCALE GENOMIC DNA]</scope>
</reference>
<evidence type="ECO:0000313" key="2">
    <source>
        <dbReference type="EMBL" id="GIY04970.1"/>
    </source>
</evidence>
<organism evidence="2 3">
    <name type="scientific">Caerostris darwini</name>
    <dbReference type="NCBI Taxonomy" id="1538125"/>
    <lineage>
        <taxon>Eukaryota</taxon>
        <taxon>Metazoa</taxon>
        <taxon>Ecdysozoa</taxon>
        <taxon>Arthropoda</taxon>
        <taxon>Chelicerata</taxon>
        <taxon>Arachnida</taxon>
        <taxon>Araneae</taxon>
        <taxon>Araneomorphae</taxon>
        <taxon>Entelegynae</taxon>
        <taxon>Araneoidea</taxon>
        <taxon>Araneidae</taxon>
        <taxon>Caerostris</taxon>
    </lineage>
</organism>
<dbReference type="PANTHER" id="PTHR24372">
    <property type="entry name" value="GLYCOPROTEIN HORMONE RECEPTOR"/>
    <property type="match status" value="1"/>
</dbReference>
<keyword evidence="2" id="KW-0675">Receptor</keyword>
<dbReference type="PRINTS" id="PR00373">
    <property type="entry name" value="GLYCHORMONER"/>
</dbReference>
<dbReference type="Gene3D" id="1.20.1070.10">
    <property type="entry name" value="Rhodopsin 7-helix transmembrane proteins"/>
    <property type="match status" value="1"/>
</dbReference>
<proteinExistence type="predicted"/>
<dbReference type="InterPro" id="IPR002131">
    <property type="entry name" value="Gphrmn_rcpt_fam"/>
</dbReference>
<dbReference type="GO" id="GO:0008528">
    <property type="term" value="F:G protein-coupled peptide receptor activity"/>
    <property type="evidence" value="ECO:0007669"/>
    <property type="project" value="TreeGrafter"/>
</dbReference>
<keyword evidence="3" id="KW-1185">Reference proteome</keyword>
<keyword evidence="1" id="KW-0472">Membrane</keyword>
<protein>
    <submittedName>
        <fullName evidence="2">Thyrotropin receptor</fullName>
    </submittedName>
</protein>
<feature type="transmembrane region" description="Helical" evidence="1">
    <location>
        <begin position="69"/>
        <end position="89"/>
    </location>
</feature>
<evidence type="ECO:0000313" key="3">
    <source>
        <dbReference type="Proteomes" id="UP001054837"/>
    </source>
</evidence>
<comment type="caution">
    <text evidence="2">The sequence shown here is derived from an EMBL/GenBank/DDBJ whole genome shotgun (WGS) entry which is preliminary data.</text>
</comment>
<dbReference type="AlphaFoldDB" id="A0AAV4QAD0"/>
<dbReference type="GO" id="GO:0005886">
    <property type="term" value="C:plasma membrane"/>
    <property type="evidence" value="ECO:0007669"/>
    <property type="project" value="TreeGrafter"/>
</dbReference>
<evidence type="ECO:0000256" key="1">
    <source>
        <dbReference type="SAM" id="Phobius"/>
    </source>
</evidence>
<dbReference type="Proteomes" id="UP001054837">
    <property type="component" value="Unassembled WGS sequence"/>
</dbReference>
<accession>A0AAV4QAD0</accession>
<feature type="transmembrane region" description="Helical" evidence="1">
    <location>
        <begin position="36"/>
        <end position="57"/>
    </location>
</feature>
<keyword evidence="1" id="KW-0812">Transmembrane</keyword>
<dbReference type="EMBL" id="BPLQ01004014">
    <property type="protein sequence ID" value="GIY04970.1"/>
    <property type="molecule type" value="Genomic_DNA"/>
</dbReference>
<sequence>MGLFRYVLKVNGKRRLHLEFCTAAVRSDLSVAKRMAMLVFTDFACWAPIAFFGLTVIGLPQIGVANSEILLVFFYLLNSCSNLFLYAILPNSTGGILWDSVGFLPNSDFMTGNVLLKRFLHPWQYTVH</sequence>
<dbReference type="PANTHER" id="PTHR24372:SF74">
    <property type="entry name" value="LP13728P"/>
    <property type="match status" value="1"/>
</dbReference>
<name>A0AAV4QAD0_9ARAC</name>
<gene>
    <name evidence="2" type="primary">TSHR_0</name>
    <name evidence="2" type="ORF">CDAR_249991</name>
</gene>
<dbReference type="GO" id="GO:0016500">
    <property type="term" value="F:protein-hormone receptor activity"/>
    <property type="evidence" value="ECO:0007669"/>
    <property type="project" value="InterPro"/>
</dbReference>
<dbReference type="SUPFAM" id="SSF81321">
    <property type="entry name" value="Family A G protein-coupled receptor-like"/>
    <property type="match status" value="1"/>
</dbReference>
<keyword evidence="1" id="KW-1133">Transmembrane helix</keyword>
<dbReference type="GO" id="GO:0007189">
    <property type="term" value="P:adenylate cyclase-activating G protein-coupled receptor signaling pathway"/>
    <property type="evidence" value="ECO:0007669"/>
    <property type="project" value="TreeGrafter"/>
</dbReference>